<feature type="region of interest" description="Disordered" evidence="1">
    <location>
        <begin position="349"/>
        <end position="379"/>
    </location>
</feature>
<dbReference type="EMBL" id="PQFF01000201">
    <property type="protein sequence ID" value="RHZ75344.1"/>
    <property type="molecule type" value="Genomic_DNA"/>
</dbReference>
<proteinExistence type="predicted"/>
<dbReference type="Proteomes" id="UP000266861">
    <property type="component" value="Unassembled WGS sequence"/>
</dbReference>
<gene>
    <name evidence="2" type="ORF">Glove_216g97</name>
</gene>
<evidence type="ECO:0000313" key="2">
    <source>
        <dbReference type="EMBL" id="RHZ75344.1"/>
    </source>
</evidence>
<dbReference type="OrthoDB" id="2385636at2759"/>
<comment type="caution">
    <text evidence="2">The sequence shown here is derived from an EMBL/GenBank/DDBJ whole genome shotgun (WGS) entry which is preliminary data.</text>
</comment>
<name>A0A397IQC9_9GLOM</name>
<keyword evidence="3" id="KW-1185">Reference proteome</keyword>
<reference evidence="2 3" key="1">
    <citation type="submission" date="2018-08" db="EMBL/GenBank/DDBJ databases">
        <title>Genome and evolution of the arbuscular mycorrhizal fungus Diversispora epigaea (formerly Glomus versiforme) and its bacterial endosymbionts.</title>
        <authorList>
            <person name="Sun X."/>
            <person name="Fei Z."/>
            <person name="Harrison M."/>
        </authorList>
    </citation>
    <scope>NUCLEOTIDE SEQUENCE [LARGE SCALE GENOMIC DNA]</scope>
    <source>
        <strain evidence="2 3">IT104</strain>
    </source>
</reference>
<organism evidence="2 3">
    <name type="scientific">Diversispora epigaea</name>
    <dbReference type="NCBI Taxonomy" id="1348612"/>
    <lineage>
        <taxon>Eukaryota</taxon>
        <taxon>Fungi</taxon>
        <taxon>Fungi incertae sedis</taxon>
        <taxon>Mucoromycota</taxon>
        <taxon>Glomeromycotina</taxon>
        <taxon>Glomeromycetes</taxon>
        <taxon>Diversisporales</taxon>
        <taxon>Diversisporaceae</taxon>
        <taxon>Diversispora</taxon>
    </lineage>
</organism>
<accession>A0A397IQC9</accession>
<sequence length="379" mass="43440">MYNYLDRNDEGSINKGTVQDGKSEVRKCNVEDLLRNSSVVDLPSTSKHVLNGANSFSPQEGKKVSTRILPVYNTEILSYFFQLRPVVQIKTGENNEEFAEKDITQEDMLNSVTKTSNTFKDVQFPGYYDKLKAVWYTREAEAGYYVIDLGNRVILNQTHDLLNEDKLKLLFDRLTLDNENDLLSKNTLQYLSLFDQIIEEYPDDEEDDNDVVIKKNIQIENEIILKMEKEIKNLNGLSTKFKYLSHTLPILIKEYDELIYPDIHIIKSISSHLSAISKMDRVTVNTAERSWTVSGDPGNPDPDKYNDNHQKLFKEGIFALNKFIIKMDLPKIEVYNSLGVFLAQGYKSKEKSNNSEQEDSTRGRGCGRGRGRGRSCDSI</sequence>
<dbReference type="AlphaFoldDB" id="A0A397IQC9"/>
<protein>
    <submittedName>
        <fullName evidence="2">Uncharacterized protein</fullName>
    </submittedName>
</protein>
<evidence type="ECO:0000256" key="1">
    <source>
        <dbReference type="SAM" id="MobiDB-lite"/>
    </source>
</evidence>
<evidence type="ECO:0000313" key="3">
    <source>
        <dbReference type="Proteomes" id="UP000266861"/>
    </source>
</evidence>